<evidence type="ECO:0000313" key="2">
    <source>
        <dbReference type="Proteomes" id="UP000323720"/>
    </source>
</evidence>
<dbReference type="OrthoDB" id="1363909at2"/>
<protein>
    <submittedName>
        <fullName evidence="1">Uncharacterized protein</fullName>
    </submittedName>
</protein>
<gene>
    <name evidence="1" type="ORF">ES674_14560</name>
</gene>
<proteinExistence type="predicted"/>
<comment type="caution">
    <text evidence="1">The sequence shown here is derived from an EMBL/GenBank/DDBJ whole genome shotgun (WGS) entry which is preliminary data.</text>
</comment>
<dbReference type="RefSeq" id="WP_148405253.1">
    <property type="nucleotide sequence ID" value="NZ_VSKK01000005.1"/>
</dbReference>
<accession>A0A5D0QZX0</accession>
<sequence length="149" mass="16808">METEFYTCEYCYKEFEPKRRRVQKYCSNTCRSKAHHARKTTSKITKVESLEIVPIESAKIDKPSIGKIDKMSASGVGNSAIGTLTADTLKHILTAPQNRPSTKGDIANLKALIKRYHKVKNLPPNTQGALPYFDIETGEVKYSFMPFYG</sequence>
<organism evidence="1 2">
    <name type="scientific">Bizionia myxarmorum</name>
    <dbReference type="NCBI Taxonomy" id="291186"/>
    <lineage>
        <taxon>Bacteria</taxon>
        <taxon>Pseudomonadati</taxon>
        <taxon>Bacteroidota</taxon>
        <taxon>Flavobacteriia</taxon>
        <taxon>Flavobacteriales</taxon>
        <taxon>Flavobacteriaceae</taxon>
        <taxon>Bizionia</taxon>
    </lineage>
</organism>
<dbReference type="EMBL" id="VSKK01000005">
    <property type="protein sequence ID" value="TYB74369.1"/>
    <property type="molecule type" value="Genomic_DNA"/>
</dbReference>
<name>A0A5D0QZX0_9FLAO</name>
<evidence type="ECO:0000313" key="1">
    <source>
        <dbReference type="EMBL" id="TYB74369.1"/>
    </source>
</evidence>
<keyword evidence="2" id="KW-1185">Reference proteome</keyword>
<dbReference type="AlphaFoldDB" id="A0A5D0QZX0"/>
<reference evidence="1 2" key="1">
    <citation type="submission" date="2019-08" db="EMBL/GenBank/DDBJ databases">
        <title>Genomes of Antarctic Bizionia species.</title>
        <authorList>
            <person name="Bowman J.P."/>
        </authorList>
    </citation>
    <scope>NUCLEOTIDE SEQUENCE [LARGE SCALE GENOMIC DNA]</scope>
    <source>
        <strain evidence="1 2">ADA-4</strain>
    </source>
</reference>
<dbReference type="Proteomes" id="UP000323720">
    <property type="component" value="Unassembled WGS sequence"/>
</dbReference>